<evidence type="ECO:0000313" key="2">
    <source>
        <dbReference type="EMBL" id="QDZ23393.1"/>
    </source>
</evidence>
<organism evidence="2 3">
    <name type="scientific">Chloropicon primus</name>
    <dbReference type="NCBI Taxonomy" id="1764295"/>
    <lineage>
        <taxon>Eukaryota</taxon>
        <taxon>Viridiplantae</taxon>
        <taxon>Chlorophyta</taxon>
        <taxon>Chloropicophyceae</taxon>
        <taxon>Chloropicales</taxon>
        <taxon>Chloropicaceae</taxon>
        <taxon>Chloropicon</taxon>
    </lineage>
</organism>
<proteinExistence type="predicted"/>
<sequence>MACWLRGGRVLGSGSSSTSGTSAVVQGKFWAAQRGAVGCGSRWVGHEARALTPSRGGEGELSDLHQALHGDMKGVSATRASTRLEKAQSKERNRKILLEHLAEFVHEHQQWLGGKFPSRGYLSSVGRIDLAEAIRKLGGPAKVAHMFGLKWGVDEGGGGALGKVERDAGSNGVVDSINTLDKANLKLSIAENVEKGHSFMVEHTNSKTPMKESEWTLWKPPISDSSTTETVKRILEEAEMCAKHHPICYVRITAFDKGNFSRKITFLLHVPSAGS</sequence>
<reference evidence="2 3" key="1">
    <citation type="submission" date="2018-07" db="EMBL/GenBank/DDBJ databases">
        <title>The complete nuclear genome of the prasinophyte Chloropicon primus (CCMP1205).</title>
        <authorList>
            <person name="Pombert J.-F."/>
            <person name="Otis C."/>
            <person name="Turmel M."/>
            <person name="Lemieux C."/>
        </authorList>
    </citation>
    <scope>NUCLEOTIDE SEQUENCE [LARGE SCALE GENOMIC DNA]</scope>
    <source>
        <strain evidence="2 3">CCMP1205</strain>
    </source>
</reference>
<name>A0A5B8MSD8_9CHLO</name>
<protein>
    <recommendedName>
        <fullName evidence="1">Ribulose bisphosphate carboxylase small subunit domain-containing protein</fullName>
    </recommendedName>
</protein>
<accession>A0A5B8MSD8</accession>
<feature type="domain" description="Ribulose bisphosphate carboxylase small subunit" evidence="1">
    <location>
        <begin position="176"/>
        <end position="271"/>
    </location>
</feature>
<dbReference type="Proteomes" id="UP000316726">
    <property type="component" value="Chromosome 10"/>
</dbReference>
<dbReference type="SUPFAM" id="SSF55239">
    <property type="entry name" value="RuBisCO, small subunit"/>
    <property type="match status" value="1"/>
</dbReference>
<gene>
    <name evidence="2" type="ORF">A3770_10p59110</name>
</gene>
<evidence type="ECO:0000313" key="3">
    <source>
        <dbReference type="Proteomes" id="UP000316726"/>
    </source>
</evidence>
<dbReference type="InterPro" id="IPR036385">
    <property type="entry name" value="RuBisCO_ssu_sf"/>
</dbReference>
<evidence type="ECO:0000259" key="1">
    <source>
        <dbReference type="SMART" id="SM00961"/>
    </source>
</evidence>
<dbReference type="InterPro" id="IPR000894">
    <property type="entry name" value="RuBisCO_ssu_dom"/>
</dbReference>
<dbReference type="SMART" id="SM00961">
    <property type="entry name" value="RuBisCO_small"/>
    <property type="match status" value="1"/>
</dbReference>
<dbReference type="Gene3D" id="3.30.190.10">
    <property type="entry name" value="Ribulose bisphosphate carboxylase, small subunit"/>
    <property type="match status" value="1"/>
</dbReference>
<dbReference type="EMBL" id="CP031043">
    <property type="protein sequence ID" value="QDZ23393.1"/>
    <property type="molecule type" value="Genomic_DNA"/>
</dbReference>
<dbReference type="Pfam" id="PF00101">
    <property type="entry name" value="RuBisCO_small"/>
    <property type="match status" value="1"/>
</dbReference>
<keyword evidence="3" id="KW-1185">Reference proteome</keyword>
<dbReference type="AlphaFoldDB" id="A0A5B8MSD8"/>